<feature type="transmembrane region" description="Helical" evidence="1">
    <location>
        <begin position="39"/>
        <end position="58"/>
    </location>
</feature>
<comment type="caution">
    <text evidence="2">The sequence shown here is derived from an EMBL/GenBank/DDBJ whole genome shotgun (WGS) entry which is preliminary data.</text>
</comment>
<evidence type="ECO:0000313" key="3">
    <source>
        <dbReference type="Proteomes" id="UP000597762"/>
    </source>
</evidence>
<feature type="transmembrane region" description="Helical" evidence="1">
    <location>
        <begin position="182"/>
        <end position="208"/>
    </location>
</feature>
<dbReference type="EMBL" id="CAHIKZ030000901">
    <property type="protein sequence ID" value="CAE1244199.1"/>
    <property type="molecule type" value="Genomic_DNA"/>
</dbReference>
<organism evidence="2 3">
    <name type="scientific">Acanthosepion pharaonis</name>
    <name type="common">Pharaoh cuttlefish</name>
    <name type="synonym">Sepia pharaonis</name>
    <dbReference type="NCBI Taxonomy" id="158019"/>
    <lineage>
        <taxon>Eukaryota</taxon>
        <taxon>Metazoa</taxon>
        <taxon>Spiralia</taxon>
        <taxon>Lophotrochozoa</taxon>
        <taxon>Mollusca</taxon>
        <taxon>Cephalopoda</taxon>
        <taxon>Coleoidea</taxon>
        <taxon>Decapodiformes</taxon>
        <taxon>Sepiida</taxon>
        <taxon>Sepiina</taxon>
        <taxon>Sepiidae</taxon>
        <taxon>Acanthosepion</taxon>
    </lineage>
</organism>
<keyword evidence="1" id="KW-0812">Transmembrane</keyword>
<feature type="transmembrane region" description="Helical" evidence="1">
    <location>
        <begin position="139"/>
        <end position="162"/>
    </location>
</feature>
<protein>
    <submittedName>
        <fullName evidence="2">Uncharacterized protein</fullName>
    </submittedName>
</protein>
<dbReference type="Proteomes" id="UP000597762">
    <property type="component" value="Unassembled WGS sequence"/>
</dbReference>
<evidence type="ECO:0000256" key="1">
    <source>
        <dbReference type="SAM" id="Phobius"/>
    </source>
</evidence>
<keyword evidence="1" id="KW-0472">Membrane</keyword>
<reference evidence="2" key="1">
    <citation type="submission" date="2021-01" db="EMBL/GenBank/DDBJ databases">
        <authorList>
            <person name="Li R."/>
            <person name="Bekaert M."/>
        </authorList>
    </citation>
    <scope>NUCLEOTIDE SEQUENCE</scope>
    <source>
        <strain evidence="2">Farmed</strain>
    </source>
</reference>
<dbReference type="AlphaFoldDB" id="A0A812BV34"/>
<gene>
    <name evidence="2" type="ORF">SPHA_24178</name>
</gene>
<evidence type="ECO:0000313" key="2">
    <source>
        <dbReference type="EMBL" id="CAE1244199.1"/>
    </source>
</evidence>
<sequence length="209" mass="24619">MLFRCYSSSFSFSLSIPHFFFFQSLGPTTNVPLPTKCRLLSYLHIIFCQFPFALFYIFSCNTLLRLSYLTFSPCVTASRTLPPGTQRPASPLLQCEVLFFFAHCSHKLSDSLSHIINSLDKNNNIDHYSAHALFSLNNFFLLFAFFYRLYFYNFTLLLFTFLDCCLPPHCVFHHYHLFDISVFFFHIVSIIFFSLFFMNSFLFFSLFFS</sequence>
<name>A0A812BV34_ACAPH</name>
<keyword evidence="1" id="KW-1133">Transmembrane helix</keyword>
<keyword evidence="3" id="KW-1185">Reference proteome</keyword>
<proteinExistence type="predicted"/>
<accession>A0A812BV34</accession>